<gene>
    <name evidence="3" type="ORF">GCM10009547_49130</name>
</gene>
<keyword evidence="4" id="KW-1185">Reference proteome</keyword>
<feature type="compositionally biased region" description="Low complexity" evidence="1">
    <location>
        <begin position="194"/>
        <end position="204"/>
    </location>
</feature>
<dbReference type="EMBL" id="BAAAHE010000068">
    <property type="protein sequence ID" value="GAA0639196.1"/>
    <property type="molecule type" value="Genomic_DNA"/>
</dbReference>
<keyword evidence="2" id="KW-0732">Signal</keyword>
<evidence type="ECO:0000313" key="3">
    <source>
        <dbReference type="EMBL" id="GAA0639196.1"/>
    </source>
</evidence>
<feature type="signal peptide" evidence="2">
    <location>
        <begin position="1"/>
        <end position="30"/>
    </location>
</feature>
<evidence type="ECO:0000256" key="1">
    <source>
        <dbReference type="SAM" id="MobiDB-lite"/>
    </source>
</evidence>
<protein>
    <recommendedName>
        <fullName evidence="5">Secreted protein</fullName>
    </recommendedName>
</protein>
<sequence length="235" mass="23571">MRNGGTIRRVGSGVLLASVLVTGLIAGAAAAPAAASSSAGAAACSCGEQRSAADQRQRADVVFEGTLEGSTSSVSTDENGKVTESGLVHQFAPSQVHKGSVQDPQYVVELPDRPCDLGLSGPGPYLVVAERPSRVEQKKYGLNPDDLIAHPCGGTRVLPADQPAPASAPEPAPAPPKGSGSADSDSNDSDDSVDPGSGEGLTLNRLLGDTLGDLLGGLLDALGLGSDDAPRPARS</sequence>
<reference evidence="3 4" key="1">
    <citation type="journal article" date="2019" name="Int. J. Syst. Evol. Microbiol.">
        <title>The Global Catalogue of Microorganisms (GCM) 10K type strain sequencing project: providing services to taxonomists for standard genome sequencing and annotation.</title>
        <authorList>
            <consortium name="The Broad Institute Genomics Platform"/>
            <consortium name="The Broad Institute Genome Sequencing Center for Infectious Disease"/>
            <person name="Wu L."/>
            <person name="Ma J."/>
        </authorList>
    </citation>
    <scope>NUCLEOTIDE SEQUENCE [LARGE SCALE GENOMIC DNA]</scope>
    <source>
        <strain evidence="3 4">JCM 10671</strain>
    </source>
</reference>
<evidence type="ECO:0000313" key="4">
    <source>
        <dbReference type="Proteomes" id="UP001500957"/>
    </source>
</evidence>
<accession>A0ABN1HD78</accession>
<dbReference type="Proteomes" id="UP001500957">
    <property type="component" value="Unassembled WGS sequence"/>
</dbReference>
<dbReference type="RefSeq" id="WP_344609868.1">
    <property type="nucleotide sequence ID" value="NZ_BAAAHE010000068.1"/>
</dbReference>
<feature type="region of interest" description="Disordered" evidence="1">
    <location>
        <begin position="151"/>
        <end position="204"/>
    </location>
</feature>
<feature type="chain" id="PRO_5046766219" description="Secreted protein" evidence="2">
    <location>
        <begin position="31"/>
        <end position="235"/>
    </location>
</feature>
<organism evidence="3 4">
    <name type="scientific">Sporichthya brevicatena</name>
    <dbReference type="NCBI Taxonomy" id="171442"/>
    <lineage>
        <taxon>Bacteria</taxon>
        <taxon>Bacillati</taxon>
        <taxon>Actinomycetota</taxon>
        <taxon>Actinomycetes</taxon>
        <taxon>Sporichthyales</taxon>
        <taxon>Sporichthyaceae</taxon>
        <taxon>Sporichthya</taxon>
    </lineage>
</organism>
<evidence type="ECO:0008006" key="5">
    <source>
        <dbReference type="Google" id="ProtNLM"/>
    </source>
</evidence>
<feature type="compositionally biased region" description="Pro residues" evidence="1">
    <location>
        <begin position="166"/>
        <end position="176"/>
    </location>
</feature>
<comment type="caution">
    <text evidence="3">The sequence shown here is derived from an EMBL/GenBank/DDBJ whole genome shotgun (WGS) entry which is preliminary data.</text>
</comment>
<evidence type="ECO:0000256" key="2">
    <source>
        <dbReference type="SAM" id="SignalP"/>
    </source>
</evidence>
<name>A0ABN1HD78_9ACTN</name>
<proteinExistence type="predicted"/>